<evidence type="ECO:0008006" key="4">
    <source>
        <dbReference type="Google" id="ProtNLM"/>
    </source>
</evidence>
<dbReference type="OrthoDB" id="9991920at2759"/>
<keyword evidence="3" id="KW-1185">Reference proteome</keyword>
<dbReference type="EMBL" id="LODT01000004">
    <property type="protein sequence ID" value="KYR02023.1"/>
    <property type="molecule type" value="Genomic_DNA"/>
</dbReference>
<keyword evidence="1" id="KW-0812">Transmembrane</keyword>
<dbReference type="SUPFAM" id="SSF48452">
    <property type="entry name" value="TPR-like"/>
    <property type="match status" value="1"/>
</dbReference>
<evidence type="ECO:0000256" key="1">
    <source>
        <dbReference type="SAM" id="Phobius"/>
    </source>
</evidence>
<accession>A0A152A711</accession>
<organism evidence="2 3">
    <name type="scientific">Tieghemostelium lacteum</name>
    <name type="common">Slime mold</name>
    <name type="synonym">Dictyostelium lacteum</name>
    <dbReference type="NCBI Taxonomy" id="361077"/>
    <lineage>
        <taxon>Eukaryota</taxon>
        <taxon>Amoebozoa</taxon>
        <taxon>Evosea</taxon>
        <taxon>Eumycetozoa</taxon>
        <taxon>Dictyostelia</taxon>
        <taxon>Dictyosteliales</taxon>
        <taxon>Raperosteliaceae</taxon>
        <taxon>Tieghemostelium</taxon>
    </lineage>
</organism>
<dbReference type="SMART" id="SM00028">
    <property type="entry name" value="TPR"/>
    <property type="match status" value="2"/>
</dbReference>
<dbReference type="Gene3D" id="1.25.40.10">
    <property type="entry name" value="Tetratricopeptide repeat domain"/>
    <property type="match status" value="1"/>
</dbReference>
<evidence type="ECO:0000313" key="2">
    <source>
        <dbReference type="EMBL" id="KYR02023.1"/>
    </source>
</evidence>
<keyword evidence="1" id="KW-0472">Membrane</keyword>
<dbReference type="InterPro" id="IPR011990">
    <property type="entry name" value="TPR-like_helical_dom_sf"/>
</dbReference>
<dbReference type="InParanoid" id="A0A152A711"/>
<dbReference type="AlphaFoldDB" id="A0A152A711"/>
<sequence>MTEMNSAQPVVGYIGRDQELIEFKELLYKEKIVVLHGKDGVGKESFISQLLNQFDEADDKDYLYDFVLDFSDLNYSVQIVKFQLKPVLQKKSFKSIKDLIMNYVGSRILVIVNNMTQYQDAQIYQELSEYLPIDEQSLQNLRDNVHIIFIRSKEFKELSYLKHYELKNLKTEDDILLYKKYLEFELTDAQLSLATSISQGNPLVTKHISKLLNVHKTGVDSLLENFQGCEDPKLMALRLIYKDFKAGPYLRLFSIFLWYSHYTVKREWIIKIANNENITPHLVEKFIDAMVYYGIWDFEMKFDVTPKLFPQRSTCKLFRSIIEEKKEYFSDFLIMSYRLQPSLGVSDDVLYYRHLFYYLFSQNYPEFKLQKSRILIMCARITESAYLNPQLALKYANQGLDLIRGSNTFIESIAHRYLGVIKKNPQIALYNDAISHYRIYIKMKDEYEIKQHQKPNVLVNNYILNEIGICFENLKMLDKAIESHQQALDILNITEHEKFAEYADTLYYLAKVHFQMKHYKETLYYCSQSIRVAELYGHVVIDQYIYSAKSHYLLGDQKKVKFYLDKIEKLNDEITSAALKQTYRDDFKIFTSTHKPLSIIPVATKYIVTSTLLLSIASFVLFRYFKK</sequence>
<proteinExistence type="predicted"/>
<dbReference type="InterPro" id="IPR019734">
    <property type="entry name" value="TPR_rpt"/>
</dbReference>
<protein>
    <recommendedName>
        <fullName evidence="4">NB-ARC domain-containing protein</fullName>
    </recommendedName>
</protein>
<name>A0A152A711_TIELA</name>
<gene>
    <name evidence="2" type="ORF">DLAC_00817</name>
</gene>
<feature type="transmembrane region" description="Helical" evidence="1">
    <location>
        <begin position="606"/>
        <end position="625"/>
    </location>
</feature>
<keyword evidence="1" id="KW-1133">Transmembrane helix</keyword>
<dbReference type="Proteomes" id="UP000076078">
    <property type="component" value="Unassembled WGS sequence"/>
</dbReference>
<dbReference type="InterPro" id="IPR027417">
    <property type="entry name" value="P-loop_NTPase"/>
</dbReference>
<evidence type="ECO:0000313" key="3">
    <source>
        <dbReference type="Proteomes" id="UP000076078"/>
    </source>
</evidence>
<comment type="caution">
    <text evidence="2">The sequence shown here is derived from an EMBL/GenBank/DDBJ whole genome shotgun (WGS) entry which is preliminary data.</text>
</comment>
<dbReference type="SUPFAM" id="SSF52540">
    <property type="entry name" value="P-loop containing nucleoside triphosphate hydrolases"/>
    <property type="match status" value="1"/>
</dbReference>
<reference evidence="2 3" key="1">
    <citation type="submission" date="2015-12" db="EMBL/GenBank/DDBJ databases">
        <title>Dictyostelia acquired genes for synthesis and detection of signals that induce cell-type specialization by lateral gene transfer from prokaryotes.</title>
        <authorList>
            <person name="Gloeckner G."/>
            <person name="Schaap P."/>
        </authorList>
    </citation>
    <scope>NUCLEOTIDE SEQUENCE [LARGE SCALE GENOMIC DNA]</scope>
    <source>
        <strain evidence="2 3">TK</strain>
    </source>
</reference>